<sequence length="158" mass="17118">MAASGLLGACGFQPLYGVSQATAPALKAVRVAEIAGRVGFTLRNALIRELRIDGAEAPRQELRIGLQESAEGLAIQRDDTITRYNYRLVATYQLVSLDDGKTLTEGRTEGIAAYNVVDSQFATLIARRDVEARAARDVATDIRLRLSMFFATGEGRQG</sequence>
<dbReference type="GO" id="GO:0019867">
    <property type="term" value="C:outer membrane"/>
    <property type="evidence" value="ECO:0007669"/>
    <property type="project" value="InterPro"/>
</dbReference>
<reference evidence="1" key="1">
    <citation type="submission" date="2022-06" db="EMBL/GenBank/DDBJ databases">
        <title>Isolation and Genomics of Futiania mangrovii gen. nov., sp. nov., a Rare and Metabolically-versatile member in the Class Alphaproteobacteria.</title>
        <authorList>
            <person name="Liu L."/>
            <person name="Huang W.-C."/>
            <person name="Pan J."/>
            <person name="Li J."/>
            <person name="Huang Y."/>
            <person name="Du H."/>
            <person name="Liu Y."/>
            <person name="Li M."/>
        </authorList>
    </citation>
    <scope>NUCLEOTIDE SEQUENCE</scope>
    <source>
        <strain evidence="1">FT118</strain>
    </source>
</reference>
<keyword evidence="1" id="KW-0449">Lipoprotein</keyword>
<comment type="caution">
    <text evidence="1">The sequence shown here is derived from an EMBL/GenBank/DDBJ whole genome shotgun (WGS) entry which is preliminary data.</text>
</comment>
<protein>
    <submittedName>
        <fullName evidence="1">LPS assembly lipoprotein LptE</fullName>
    </submittedName>
</protein>
<keyword evidence="2" id="KW-1185">Reference proteome</keyword>
<dbReference type="Pfam" id="PF04390">
    <property type="entry name" value="LptE"/>
    <property type="match status" value="1"/>
</dbReference>
<evidence type="ECO:0000313" key="1">
    <source>
        <dbReference type="EMBL" id="MCP1336512.1"/>
    </source>
</evidence>
<accession>A0A9J6PFA2</accession>
<dbReference type="AlphaFoldDB" id="A0A9J6PFA2"/>
<dbReference type="RefSeq" id="WP_269332467.1">
    <property type="nucleotide sequence ID" value="NZ_JAMZFT010000002.1"/>
</dbReference>
<gene>
    <name evidence="1" type="primary">lptE</name>
    <name evidence="1" type="ORF">NJQ99_08845</name>
</gene>
<dbReference type="Gene3D" id="3.30.160.150">
    <property type="entry name" value="Lipoprotein like domain"/>
    <property type="match status" value="1"/>
</dbReference>
<dbReference type="EMBL" id="JAMZFT010000002">
    <property type="protein sequence ID" value="MCP1336512.1"/>
    <property type="molecule type" value="Genomic_DNA"/>
</dbReference>
<dbReference type="GO" id="GO:0043165">
    <property type="term" value="P:Gram-negative-bacterium-type cell outer membrane assembly"/>
    <property type="evidence" value="ECO:0007669"/>
    <property type="project" value="InterPro"/>
</dbReference>
<dbReference type="InterPro" id="IPR007485">
    <property type="entry name" value="LPS_assembly_LptE"/>
</dbReference>
<organism evidence="1 2">
    <name type="scientific">Futiania mangrovi</name>
    <dbReference type="NCBI Taxonomy" id="2959716"/>
    <lineage>
        <taxon>Bacteria</taxon>
        <taxon>Pseudomonadati</taxon>
        <taxon>Pseudomonadota</taxon>
        <taxon>Alphaproteobacteria</taxon>
        <taxon>Futianiales</taxon>
        <taxon>Futianiaceae</taxon>
        <taxon>Futiania</taxon>
    </lineage>
</organism>
<dbReference type="Proteomes" id="UP001055804">
    <property type="component" value="Unassembled WGS sequence"/>
</dbReference>
<name>A0A9J6PFA2_9PROT</name>
<evidence type="ECO:0000313" key="2">
    <source>
        <dbReference type="Proteomes" id="UP001055804"/>
    </source>
</evidence>
<proteinExistence type="predicted"/>